<reference evidence="2 3" key="1">
    <citation type="submission" date="2019-06" db="EMBL/GenBank/DDBJ databases">
        <authorList>
            <person name="Li J."/>
        </authorList>
    </citation>
    <scope>NUCLEOTIDE SEQUENCE [LARGE SCALE GENOMIC DNA]</scope>
    <source>
        <strain evidence="2 3">LMG 28165</strain>
    </source>
</reference>
<dbReference type="Pfam" id="PF03009">
    <property type="entry name" value="GDPD"/>
    <property type="match status" value="1"/>
</dbReference>
<dbReference type="PANTHER" id="PTHR46211:SF1">
    <property type="entry name" value="GLYCEROPHOSPHODIESTER PHOSPHODIESTERASE, CYTOPLASMIC"/>
    <property type="match status" value="1"/>
</dbReference>
<keyword evidence="3" id="KW-1185">Reference proteome</keyword>
<sequence>MKVVAHRGNAPGYAELTRAAFENTLAMPIHGVECDVRLCASGELVVHHDQRIGRTAVDVLAAGPKISTLALAELREFNVGSEDNPQCIMTLDELLELIVDAGDKHLYLEIKHPTRFGRITEEQVVRSLTYAGLIDDPRIHIISFSNASMRRMRQLAPHIDRFYLRRQWELRYNPKDIRLSAPTGLGLSVNTARVRPDLVGAGGLPTYMWTANSRADLEFAHRVGADIVATDNPALALDVCSELASVH</sequence>
<comment type="caution">
    <text evidence="2">The sequence shown here is derived from an EMBL/GenBank/DDBJ whole genome shotgun (WGS) entry which is preliminary data.</text>
</comment>
<protein>
    <submittedName>
        <fullName evidence="2">Glycerophosphodiester phosphodiesterase</fullName>
    </submittedName>
</protein>
<dbReference type="GO" id="GO:0008081">
    <property type="term" value="F:phosphoric diester hydrolase activity"/>
    <property type="evidence" value="ECO:0007669"/>
    <property type="project" value="InterPro"/>
</dbReference>
<dbReference type="InterPro" id="IPR017946">
    <property type="entry name" value="PLC-like_Pdiesterase_TIM-brl"/>
</dbReference>
<evidence type="ECO:0000313" key="3">
    <source>
        <dbReference type="Proteomes" id="UP000312032"/>
    </source>
</evidence>
<gene>
    <name evidence="2" type="ORF">FHE74_10235</name>
</gene>
<dbReference type="EMBL" id="VDHJ01000019">
    <property type="protein sequence ID" value="TNL94654.1"/>
    <property type="molecule type" value="Genomic_DNA"/>
</dbReference>
<dbReference type="SUPFAM" id="SSF51695">
    <property type="entry name" value="PLC-like phosphodiesterases"/>
    <property type="match status" value="1"/>
</dbReference>
<dbReference type="AlphaFoldDB" id="A0A5C4U214"/>
<dbReference type="GO" id="GO:0006629">
    <property type="term" value="P:lipid metabolic process"/>
    <property type="evidence" value="ECO:0007669"/>
    <property type="project" value="InterPro"/>
</dbReference>
<feature type="domain" description="GP-PDE" evidence="1">
    <location>
        <begin position="1"/>
        <end position="240"/>
    </location>
</feature>
<dbReference type="RefSeq" id="WP_139466420.1">
    <property type="nucleotide sequence ID" value="NZ_VDHJ01000019.1"/>
</dbReference>
<dbReference type="Gene3D" id="3.20.20.190">
    <property type="entry name" value="Phosphatidylinositol (PI) phosphodiesterase"/>
    <property type="match status" value="1"/>
</dbReference>
<dbReference type="OrthoDB" id="9758957at2"/>
<organism evidence="2 3">
    <name type="scientific">Corynebacterium tapiri</name>
    <dbReference type="NCBI Taxonomy" id="1448266"/>
    <lineage>
        <taxon>Bacteria</taxon>
        <taxon>Bacillati</taxon>
        <taxon>Actinomycetota</taxon>
        <taxon>Actinomycetes</taxon>
        <taxon>Mycobacteriales</taxon>
        <taxon>Corynebacteriaceae</taxon>
        <taxon>Corynebacterium</taxon>
    </lineage>
</organism>
<evidence type="ECO:0000313" key="2">
    <source>
        <dbReference type="EMBL" id="TNL94654.1"/>
    </source>
</evidence>
<dbReference type="PROSITE" id="PS51704">
    <property type="entry name" value="GP_PDE"/>
    <property type="match status" value="1"/>
</dbReference>
<name>A0A5C4U214_9CORY</name>
<proteinExistence type="predicted"/>
<dbReference type="PANTHER" id="PTHR46211">
    <property type="entry name" value="GLYCEROPHOSPHORYL DIESTER PHOSPHODIESTERASE"/>
    <property type="match status" value="1"/>
</dbReference>
<dbReference type="Proteomes" id="UP000312032">
    <property type="component" value="Unassembled WGS sequence"/>
</dbReference>
<evidence type="ECO:0000259" key="1">
    <source>
        <dbReference type="PROSITE" id="PS51704"/>
    </source>
</evidence>
<dbReference type="InterPro" id="IPR030395">
    <property type="entry name" value="GP_PDE_dom"/>
</dbReference>
<accession>A0A5C4U214</accession>